<feature type="compositionally biased region" description="Basic residues" evidence="1">
    <location>
        <begin position="263"/>
        <end position="278"/>
    </location>
</feature>
<dbReference type="EMBL" id="CP102294">
    <property type="protein sequence ID" value="UWN56808.1"/>
    <property type="molecule type" value="Genomic_DNA"/>
</dbReference>
<sequence>MWTKKDLLKEVYRLRNMIAVEKGTQQIALDKLESDYRFQRELRDSKGYELREQIDALNREYTRIVDDKQRKVRNDAYFATSEGAAHKWRLEEAIAQRQQAWKEHMQQSISFIEGRLQQTLGPHWGVSRYNEEHMIIGVIDAAGSTPQQRKYYFGQDIDIWYEDRMGRGTNNVRFRANCGTTGSFEMEGGGTVGERAMFYVGVGRLLSDRTLVRDIRHTMATTVQVAGNLSNELARLQKELDDPLTERKQTSLAPADAGEKQSRQHHFPKPPKPKRGIR</sequence>
<reference evidence="2" key="1">
    <citation type="journal article" date="2022" name="Cell">
        <title>Design, construction, and in vivo augmentation of a complex gut microbiome.</title>
        <authorList>
            <person name="Cheng A.G."/>
            <person name="Ho P.Y."/>
            <person name="Aranda-Diaz A."/>
            <person name="Jain S."/>
            <person name="Yu F.B."/>
            <person name="Meng X."/>
            <person name="Wang M."/>
            <person name="Iakiviak M."/>
            <person name="Nagashima K."/>
            <person name="Zhao A."/>
            <person name="Murugkar P."/>
            <person name="Patil A."/>
            <person name="Atabakhsh K."/>
            <person name="Weakley A."/>
            <person name="Yan J."/>
            <person name="Brumbaugh A.R."/>
            <person name="Higginbottom S."/>
            <person name="Dimas A."/>
            <person name="Shiver A.L."/>
            <person name="Deutschbauer A."/>
            <person name="Neff N."/>
            <person name="Sonnenburg J.L."/>
            <person name="Huang K.C."/>
            <person name="Fischbach M.A."/>
        </authorList>
    </citation>
    <scope>NUCLEOTIDE SEQUENCE</scope>
    <source>
        <strain evidence="2">AP11</strain>
    </source>
</reference>
<dbReference type="GeneID" id="82891895"/>
<evidence type="ECO:0000256" key="1">
    <source>
        <dbReference type="SAM" id="MobiDB-lite"/>
    </source>
</evidence>
<accession>A0ABY5UYV2</accession>
<organism evidence="2 3">
    <name type="scientific">Alistipes ihumii AP11</name>
    <dbReference type="NCBI Taxonomy" id="1211813"/>
    <lineage>
        <taxon>Bacteria</taxon>
        <taxon>Pseudomonadati</taxon>
        <taxon>Bacteroidota</taxon>
        <taxon>Bacteroidia</taxon>
        <taxon>Bacteroidales</taxon>
        <taxon>Rikenellaceae</taxon>
        <taxon>Alistipes</taxon>
    </lineage>
</organism>
<dbReference type="Proteomes" id="UP001059295">
    <property type="component" value="Chromosome"/>
</dbReference>
<feature type="region of interest" description="Disordered" evidence="1">
    <location>
        <begin position="240"/>
        <end position="278"/>
    </location>
</feature>
<name>A0ABY5UYV2_9BACT</name>
<dbReference type="RefSeq" id="WP_147524815.1">
    <property type="nucleotide sequence ID" value="NZ_CAPH01000012.1"/>
</dbReference>
<keyword evidence="3" id="KW-1185">Reference proteome</keyword>
<protein>
    <submittedName>
        <fullName evidence="2">Uncharacterized protein</fullName>
    </submittedName>
</protein>
<evidence type="ECO:0000313" key="3">
    <source>
        <dbReference type="Proteomes" id="UP001059295"/>
    </source>
</evidence>
<evidence type="ECO:0000313" key="2">
    <source>
        <dbReference type="EMBL" id="UWN56808.1"/>
    </source>
</evidence>
<feature type="compositionally biased region" description="Basic and acidic residues" evidence="1">
    <location>
        <begin position="240"/>
        <end position="249"/>
    </location>
</feature>
<proteinExistence type="predicted"/>
<gene>
    <name evidence="2" type="ORF">NQ491_09135</name>
</gene>